<organism evidence="6 7">
    <name type="scientific">Mucilaginibacter ginsenosidivorax</name>
    <dbReference type="NCBI Taxonomy" id="862126"/>
    <lineage>
        <taxon>Bacteria</taxon>
        <taxon>Pseudomonadati</taxon>
        <taxon>Bacteroidota</taxon>
        <taxon>Sphingobacteriia</taxon>
        <taxon>Sphingobacteriales</taxon>
        <taxon>Sphingobacteriaceae</taxon>
        <taxon>Mucilaginibacter</taxon>
    </lineage>
</organism>
<dbReference type="InterPro" id="IPR023296">
    <property type="entry name" value="Glyco_hydro_beta-prop_sf"/>
</dbReference>
<gene>
    <name evidence="6" type="ORF">FSB76_24200</name>
</gene>
<dbReference type="Gene3D" id="2.115.10.20">
    <property type="entry name" value="Glycosyl hydrolase domain, family 43"/>
    <property type="match status" value="1"/>
</dbReference>
<feature type="chain" id="PRO_5022673737" evidence="5">
    <location>
        <begin position="30"/>
        <end position="337"/>
    </location>
</feature>
<dbReference type="Pfam" id="PF04616">
    <property type="entry name" value="Glyco_hydro_43"/>
    <property type="match status" value="1"/>
</dbReference>
<sequence>MKIKTNSSFFTILFFAVFFLPTDTVYAQAKPDSLFFLESKWKDDQGNTINAHGAGILDYHNKYYLYGEIKKGKTTLVPGQNWLDYRVPAGGISCYSSSDLIHWKYEGVVLSPVTDDPQSNIDTSRVIERPKVIYNSKTKTFVMWMHLDKNDYSFAHVGVATSDKPTGPFTLKSSFLPNGNESRDMTLFKDSNERAYLIYSSENNSTMHVCQLSEDYLTTTKADKRIFVGLNREAPAMFKFRSQYYLITSGTTGWSPNQALCARTSNPLGKWSLIGNPCYGAKSETTYDSQGTFVLPLGKGKYLFMADRWNMTDLEKSGYVWLPMLVDGNSVKIKWKN</sequence>
<dbReference type="GO" id="GO:0004553">
    <property type="term" value="F:hydrolase activity, hydrolyzing O-glycosyl compounds"/>
    <property type="evidence" value="ECO:0007669"/>
    <property type="project" value="InterPro"/>
</dbReference>
<dbReference type="KEGG" id="mgk:FSB76_24200"/>
<evidence type="ECO:0000313" key="7">
    <source>
        <dbReference type="Proteomes" id="UP000321362"/>
    </source>
</evidence>
<evidence type="ECO:0000256" key="5">
    <source>
        <dbReference type="SAM" id="SignalP"/>
    </source>
</evidence>
<dbReference type="SUPFAM" id="SSF75005">
    <property type="entry name" value="Arabinanase/levansucrase/invertase"/>
    <property type="match status" value="1"/>
</dbReference>
<dbReference type="EMBL" id="CP042437">
    <property type="protein sequence ID" value="QEC80593.1"/>
    <property type="molecule type" value="Genomic_DNA"/>
</dbReference>
<dbReference type="AlphaFoldDB" id="A0A5B8WA21"/>
<dbReference type="PANTHER" id="PTHR22925">
    <property type="entry name" value="GLYCOSYL HYDROLASE 43 FAMILY MEMBER"/>
    <property type="match status" value="1"/>
</dbReference>
<evidence type="ECO:0000313" key="6">
    <source>
        <dbReference type="EMBL" id="QEC80593.1"/>
    </source>
</evidence>
<dbReference type="OrthoDB" id="273314at2"/>
<keyword evidence="3 4" id="KW-0326">Glycosidase</keyword>
<keyword evidence="5" id="KW-0732">Signal</keyword>
<keyword evidence="2 4" id="KW-0378">Hydrolase</keyword>
<feature type="signal peptide" evidence="5">
    <location>
        <begin position="1"/>
        <end position="29"/>
    </location>
</feature>
<dbReference type="PANTHER" id="PTHR22925:SF3">
    <property type="entry name" value="GLYCOSYL HYDROLASE FAMILY PROTEIN 43"/>
    <property type="match status" value="1"/>
</dbReference>
<evidence type="ECO:0000256" key="3">
    <source>
        <dbReference type="ARBA" id="ARBA00023295"/>
    </source>
</evidence>
<dbReference type="GO" id="GO:0005975">
    <property type="term" value="P:carbohydrate metabolic process"/>
    <property type="evidence" value="ECO:0007669"/>
    <property type="project" value="InterPro"/>
</dbReference>
<evidence type="ECO:0000256" key="1">
    <source>
        <dbReference type="ARBA" id="ARBA00009865"/>
    </source>
</evidence>
<comment type="similarity">
    <text evidence="1 4">Belongs to the glycosyl hydrolase 43 family.</text>
</comment>
<dbReference type="Proteomes" id="UP000321362">
    <property type="component" value="Chromosome"/>
</dbReference>
<evidence type="ECO:0000256" key="2">
    <source>
        <dbReference type="ARBA" id="ARBA00022801"/>
    </source>
</evidence>
<reference evidence="6 7" key="1">
    <citation type="journal article" date="2013" name="J. Microbiol.">
        <title>Mucilaginibacter ginsenosidivorax sp. nov., with ginsenoside converting activity isolated from sediment.</title>
        <authorList>
            <person name="Kim J.K."/>
            <person name="Choi T.E."/>
            <person name="Liu Q.M."/>
            <person name="Park H.Y."/>
            <person name="Yi T.H."/>
            <person name="Yoon M.H."/>
            <person name="Kim S.C."/>
            <person name="Im W.T."/>
        </authorList>
    </citation>
    <scope>NUCLEOTIDE SEQUENCE [LARGE SCALE GENOMIC DNA]</scope>
    <source>
        <strain evidence="6 7">KHI28</strain>
    </source>
</reference>
<proteinExistence type="inferred from homology"/>
<accession>A0A5B8WA21</accession>
<protein>
    <submittedName>
        <fullName evidence="6">Family 43 glycosylhydrolase</fullName>
    </submittedName>
</protein>
<name>A0A5B8WA21_9SPHI</name>
<dbReference type="InterPro" id="IPR006710">
    <property type="entry name" value="Glyco_hydro_43"/>
</dbReference>
<dbReference type="CDD" id="cd18825">
    <property type="entry name" value="GH43_CtGH43-like"/>
    <property type="match status" value="1"/>
</dbReference>
<keyword evidence="7" id="KW-1185">Reference proteome</keyword>
<evidence type="ECO:0000256" key="4">
    <source>
        <dbReference type="RuleBase" id="RU361187"/>
    </source>
</evidence>